<dbReference type="Gene3D" id="1.20.58.2050">
    <property type="match status" value="1"/>
</dbReference>
<dbReference type="SUPFAM" id="SSF160059">
    <property type="entry name" value="PriA/YqbF domain"/>
    <property type="match status" value="1"/>
</dbReference>
<comment type="subunit">
    <text evidence="1">Component of the GINS complex.</text>
</comment>
<dbReference type="OrthoDB" id="10251744at2759"/>
<keyword evidence="4" id="KW-1185">Reference proteome</keyword>
<dbReference type="InterPro" id="IPR055221">
    <property type="entry name" value="PSF3_N"/>
</dbReference>
<comment type="function">
    <text evidence="1">The GINS complex plays an essential role in the initiation of DNA replication.</text>
</comment>
<dbReference type="CDD" id="cd11713">
    <property type="entry name" value="GINS_A_psf3"/>
    <property type="match status" value="1"/>
</dbReference>
<accession>A0A1W0WI07</accession>
<name>A0A1W0WI07_HYPEX</name>
<evidence type="ECO:0000313" key="4">
    <source>
        <dbReference type="Proteomes" id="UP000192578"/>
    </source>
</evidence>
<evidence type="ECO:0000259" key="2">
    <source>
        <dbReference type="Pfam" id="PF22466"/>
    </source>
</evidence>
<dbReference type="GO" id="GO:0000811">
    <property type="term" value="C:GINS complex"/>
    <property type="evidence" value="ECO:0007669"/>
    <property type="project" value="UniProtKB-UniRule"/>
</dbReference>
<gene>
    <name evidence="3" type="ORF">BV898_10997</name>
</gene>
<dbReference type="SUPFAM" id="SSF158573">
    <property type="entry name" value="GINS helical bundle-like"/>
    <property type="match status" value="1"/>
</dbReference>
<dbReference type="PANTHER" id="PTHR22768">
    <property type="entry name" value="DNA REPLICATION COMPLEX GINS PROTEIN PSF3"/>
    <property type="match status" value="1"/>
</dbReference>
<reference evidence="4" key="1">
    <citation type="submission" date="2017-01" db="EMBL/GenBank/DDBJ databases">
        <title>Comparative genomics of anhydrobiosis in the tardigrade Hypsibius dujardini.</title>
        <authorList>
            <person name="Yoshida Y."/>
            <person name="Koutsovoulos G."/>
            <person name="Laetsch D."/>
            <person name="Stevens L."/>
            <person name="Kumar S."/>
            <person name="Horikawa D."/>
            <person name="Ishino K."/>
            <person name="Komine S."/>
            <person name="Tomita M."/>
            <person name="Blaxter M."/>
            <person name="Arakawa K."/>
        </authorList>
    </citation>
    <scope>NUCLEOTIDE SEQUENCE [LARGE SCALE GENOMIC DNA]</scope>
    <source>
        <strain evidence="4">Z151</strain>
    </source>
</reference>
<dbReference type="EMBL" id="MTYJ01000098">
    <property type="protein sequence ID" value="OQV14850.1"/>
    <property type="molecule type" value="Genomic_DNA"/>
</dbReference>
<protein>
    <recommendedName>
        <fullName evidence="1">DNA replication complex GINS protein PSF3</fullName>
    </recommendedName>
</protein>
<keyword evidence="1" id="KW-0235">DNA replication</keyword>
<dbReference type="InterPro" id="IPR010492">
    <property type="entry name" value="GINS_Psf3"/>
</dbReference>
<comment type="caution">
    <text evidence="3">The sequence shown here is derived from an EMBL/GenBank/DDBJ whole genome shotgun (WGS) entry which is preliminary data.</text>
</comment>
<proteinExistence type="inferred from homology"/>
<dbReference type="CDD" id="cd21693">
    <property type="entry name" value="GINS_B_Psf3"/>
    <property type="match status" value="1"/>
</dbReference>
<evidence type="ECO:0000313" key="3">
    <source>
        <dbReference type="EMBL" id="OQV14850.1"/>
    </source>
</evidence>
<dbReference type="Proteomes" id="UP000192578">
    <property type="component" value="Unassembled WGS sequence"/>
</dbReference>
<dbReference type="AlphaFoldDB" id="A0A1W0WI07"/>
<keyword evidence="1" id="KW-0539">Nucleus</keyword>
<evidence type="ECO:0000256" key="1">
    <source>
        <dbReference type="RuleBase" id="RU367161"/>
    </source>
</evidence>
<feature type="domain" description="DNA replication complex GINS protein PSF3 N-terminal" evidence="2">
    <location>
        <begin position="15"/>
        <end position="64"/>
    </location>
</feature>
<dbReference type="InterPro" id="IPR038437">
    <property type="entry name" value="GINS_Psf3_sf"/>
</dbReference>
<sequence length="238" mass="27326">MKNASLALTHGNYLSLSDIMVTEEKLLCTLTTDFHGLGYIQPSTRSENGDLVEGTVLDLPLWMVNPMKRNQWLEFQLPTAYQEEARRILCADPGIVEFRQGSRCRFSQNHYPLGLYIIPLADNINNSSLLATQIVKKKSLTLEEAKEVRSSLVSTFQLRFRQIMDWSNKTCHDTSAHDLKRLDRSERQLLEIGKAEQNSLISWNQRKKSKILKPSTAIKNARLMTDYADSRKRARIEV</sequence>
<comment type="subcellular location">
    <subcellularLocation>
        <location evidence="1">Nucleus</location>
    </subcellularLocation>
</comment>
<dbReference type="PANTHER" id="PTHR22768:SF0">
    <property type="entry name" value="DNA REPLICATION COMPLEX GINS PROTEIN PSF3"/>
    <property type="match status" value="1"/>
</dbReference>
<organism evidence="3 4">
    <name type="scientific">Hypsibius exemplaris</name>
    <name type="common">Freshwater tardigrade</name>
    <dbReference type="NCBI Taxonomy" id="2072580"/>
    <lineage>
        <taxon>Eukaryota</taxon>
        <taxon>Metazoa</taxon>
        <taxon>Ecdysozoa</taxon>
        <taxon>Tardigrada</taxon>
        <taxon>Eutardigrada</taxon>
        <taxon>Parachela</taxon>
        <taxon>Hypsibioidea</taxon>
        <taxon>Hypsibiidae</taxon>
        <taxon>Hypsibius</taxon>
    </lineage>
</organism>
<dbReference type="Pfam" id="PF22466">
    <property type="entry name" value="PSF3_N"/>
    <property type="match status" value="1"/>
</dbReference>
<dbReference type="InterPro" id="IPR036224">
    <property type="entry name" value="GINS_bundle-like_dom_sf"/>
</dbReference>
<comment type="similarity">
    <text evidence="1">Belongs to the GINS3/PSF3 family.</text>
</comment>
<dbReference type="GO" id="GO:1902975">
    <property type="term" value="P:mitotic DNA replication initiation"/>
    <property type="evidence" value="ECO:0007669"/>
    <property type="project" value="TreeGrafter"/>
</dbReference>